<proteinExistence type="predicted"/>
<accession>A0ABR2KH82</accession>
<evidence type="ECO:0000313" key="3">
    <source>
        <dbReference type="Proteomes" id="UP001470230"/>
    </source>
</evidence>
<keyword evidence="3" id="KW-1185">Reference proteome</keyword>
<gene>
    <name evidence="2" type="ORF">M9Y10_035277</name>
</gene>
<dbReference type="Gene3D" id="3.40.50.1820">
    <property type="entry name" value="alpha/beta hydrolase"/>
    <property type="match status" value="1"/>
</dbReference>
<sequence length="328" mass="37184">MIKKGAKLILRPPRHIYNLENIPPCTIFEGDEIDRTAVTFSNDRGDTLPGSYYCLKNFVPKENEKKTCIIYLHGNASNQLEGRFLQYLFIPVGISLFCFDFDGCGCSSGNSVSLGYYEQNDVKCAIEMLKKQFNIEQFLLWGRSMGAAVSIMVANQLKNDKCIKAIVADSAYSSVKNLVKCLGKERNVPAWIAKILYKRVRERIIKKNKFDLNEVSPIDSISNVTIPIFIIHGNEDHFVPKKNSELLYAQSPAKIKELRIVKGEHESHRPVAVLQEATVFLCAAAGIAIEFPEEEEDKNVDNEVLYQYSNQHYKDIDEMINACKNDVE</sequence>
<dbReference type="Proteomes" id="UP001470230">
    <property type="component" value="Unassembled WGS sequence"/>
</dbReference>
<dbReference type="InterPro" id="IPR029058">
    <property type="entry name" value="AB_hydrolase_fold"/>
</dbReference>
<dbReference type="EMBL" id="JAPFFF010000005">
    <property type="protein sequence ID" value="KAK8890500.1"/>
    <property type="molecule type" value="Genomic_DNA"/>
</dbReference>
<evidence type="ECO:0000313" key="2">
    <source>
        <dbReference type="EMBL" id="KAK8890500.1"/>
    </source>
</evidence>
<comment type="caution">
    <text evidence="2">The sequence shown here is derived from an EMBL/GenBank/DDBJ whole genome shotgun (WGS) entry which is preliminary data.</text>
</comment>
<evidence type="ECO:0000259" key="1">
    <source>
        <dbReference type="Pfam" id="PF20434"/>
    </source>
</evidence>
<dbReference type="InterPro" id="IPR052920">
    <property type="entry name" value="DNA-binding_regulatory"/>
</dbReference>
<dbReference type="InterPro" id="IPR049492">
    <property type="entry name" value="BD-FAE-like_dom"/>
</dbReference>
<feature type="domain" description="BD-FAE-like" evidence="1">
    <location>
        <begin position="120"/>
        <end position="249"/>
    </location>
</feature>
<organism evidence="2 3">
    <name type="scientific">Tritrichomonas musculus</name>
    <dbReference type="NCBI Taxonomy" id="1915356"/>
    <lineage>
        <taxon>Eukaryota</taxon>
        <taxon>Metamonada</taxon>
        <taxon>Parabasalia</taxon>
        <taxon>Tritrichomonadida</taxon>
        <taxon>Tritrichomonadidae</taxon>
        <taxon>Tritrichomonas</taxon>
    </lineage>
</organism>
<dbReference type="SUPFAM" id="SSF53474">
    <property type="entry name" value="alpha/beta-Hydrolases"/>
    <property type="match status" value="1"/>
</dbReference>
<reference evidence="2 3" key="1">
    <citation type="submission" date="2024-04" db="EMBL/GenBank/DDBJ databases">
        <title>Tritrichomonas musculus Genome.</title>
        <authorList>
            <person name="Alves-Ferreira E."/>
            <person name="Grigg M."/>
            <person name="Lorenzi H."/>
            <person name="Galac M."/>
        </authorList>
    </citation>
    <scope>NUCLEOTIDE SEQUENCE [LARGE SCALE GENOMIC DNA]</scope>
    <source>
        <strain evidence="2 3">EAF2021</strain>
    </source>
</reference>
<protein>
    <recommendedName>
        <fullName evidence="1">BD-FAE-like domain-containing protein</fullName>
    </recommendedName>
</protein>
<dbReference type="Pfam" id="PF20434">
    <property type="entry name" value="BD-FAE"/>
    <property type="match status" value="1"/>
</dbReference>
<name>A0ABR2KH82_9EUKA</name>
<dbReference type="PANTHER" id="PTHR43358">
    <property type="entry name" value="ALPHA/BETA-HYDROLASE"/>
    <property type="match status" value="1"/>
</dbReference>
<dbReference type="PANTHER" id="PTHR43358:SF4">
    <property type="entry name" value="ALPHA_BETA HYDROLASE FOLD-1 DOMAIN-CONTAINING PROTEIN"/>
    <property type="match status" value="1"/>
</dbReference>